<protein>
    <submittedName>
        <fullName evidence="2">Uncharacterized protein</fullName>
    </submittedName>
</protein>
<keyword evidence="1" id="KW-0175">Coiled coil</keyword>
<gene>
    <name evidence="2" type="ORF">Tchar_00856</name>
</gene>
<dbReference type="OrthoDB" id="5296275at2"/>
<dbReference type="Proteomes" id="UP000318294">
    <property type="component" value="Unassembled WGS sequence"/>
</dbReference>
<sequence length="147" mass="16585">MDRADNDYTVICRQWARAQRHAERAQREWHQAVQRLEREVMQLRGQLLALRTAQLWGIHAPALLLPRPRRTNQLPLSASARTALCHIGCHGHGHPWLDTSGHCRLHGGNCTSAAALDSDWPHPVGARDTKPCMTLVDLHATPETPRH</sequence>
<evidence type="ECO:0000256" key="1">
    <source>
        <dbReference type="SAM" id="Coils"/>
    </source>
</evidence>
<keyword evidence="3" id="KW-1185">Reference proteome</keyword>
<reference evidence="2 3" key="1">
    <citation type="submission" date="2019-07" db="EMBL/GenBank/DDBJ databases">
        <title>Tepidimonas charontis SPSP-6 draft genome.</title>
        <authorList>
            <person name="Da Costa M.S."/>
            <person name="Froufe H.J.C."/>
            <person name="Egas C."/>
            <person name="Albuquerque L."/>
        </authorList>
    </citation>
    <scope>NUCLEOTIDE SEQUENCE [LARGE SCALE GENOMIC DNA]</scope>
    <source>
        <strain evidence="2 3">SPSP-6</strain>
    </source>
</reference>
<comment type="caution">
    <text evidence="2">The sequence shown here is derived from an EMBL/GenBank/DDBJ whole genome shotgun (WGS) entry which is preliminary data.</text>
</comment>
<name>A0A554XHD4_9BURK</name>
<dbReference type="RefSeq" id="WP_144327846.1">
    <property type="nucleotide sequence ID" value="NZ_VJON01000009.1"/>
</dbReference>
<proteinExistence type="predicted"/>
<organism evidence="2 3">
    <name type="scientific">Tepidimonas charontis</name>
    <dbReference type="NCBI Taxonomy" id="2267262"/>
    <lineage>
        <taxon>Bacteria</taxon>
        <taxon>Pseudomonadati</taxon>
        <taxon>Pseudomonadota</taxon>
        <taxon>Betaproteobacteria</taxon>
        <taxon>Burkholderiales</taxon>
        <taxon>Tepidimonas</taxon>
    </lineage>
</organism>
<dbReference type="AlphaFoldDB" id="A0A554XHD4"/>
<dbReference type="EMBL" id="VJON01000009">
    <property type="protein sequence ID" value="TSE35245.1"/>
    <property type="molecule type" value="Genomic_DNA"/>
</dbReference>
<accession>A0A554XHD4</accession>
<evidence type="ECO:0000313" key="3">
    <source>
        <dbReference type="Proteomes" id="UP000318294"/>
    </source>
</evidence>
<feature type="coiled-coil region" evidence="1">
    <location>
        <begin position="19"/>
        <end position="53"/>
    </location>
</feature>
<evidence type="ECO:0000313" key="2">
    <source>
        <dbReference type="EMBL" id="TSE35245.1"/>
    </source>
</evidence>